<gene>
    <name evidence="4" type="ORF">GT019_04700</name>
</gene>
<feature type="signal peptide" evidence="1">
    <location>
        <begin position="1"/>
        <end position="31"/>
    </location>
</feature>
<reference evidence="4 5" key="1">
    <citation type="submission" date="2020-01" db="EMBL/GenBank/DDBJ databases">
        <title>Paenibacillus soybeanensis sp. nov. isolated from the nodules of soybean (Glycine max(L.) Merr).</title>
        <authorList>
            <person name="Wang H."/>
        </authorList>
    </citation>
    <scope>NUCLEOTIDE SEQUENCE [LARGE SCALE GENOMIC DNA]</scope>
    <source>
        <strain evidence="4 5">T1</strain>
    </source>
</reference>
<dbReference type="PROSITE" id="PS51272">
    <property type="entry name" value="SLH"/>
    <property type="match status" value="3"/>
</dbReference>
<evidence type="ECO:0000313" key="5">
    <source>
        <dbReference type="Proteomes" id="UP000665561"/>
    </source>
</evidence>
<dbReference type="SUPFAM" id="SSF51445">
    <property type="entry name" value="(Trans)glycosidases"/>
    <property type="match status" value="1"/>
</dbReference>
<dbReference type="Proteomes" id="UP000665561">
    <property type="component" value="Unassembled WGS sequence"/>
</dbReference>
<keyword evidence="5" id="KW-1185">Reference proteome</keyword>
<feature type="chain" id="PRO_5046521228" evidence="1">
    <location>
        <begin position="32"/>
        <end position="542"/>
    </location>
</feature>
<dbReference type="SMART" id="SM00636">
    <property type="entry name" value="Glyco_18"/>
    <property type="match status" value="1"/>
</dbReference>
<evidence type="ECO:0000259" key="3">
    <source>
        <dbReference type="PROSITE" id="PS51910"/>
    </source>
</evidence>
<dbReference type="EMBL" id="JAAAMV010000002">
    <property type="protein sequence ID" value="NBD23162.1"/>
    <property type="molecule type" value="Genomic_DNA"/>
</dbReference>
<accession>A0ABW9XKN6</accession>
<keyword evidence="1" id="KW-0732">Signal</keyword>
<dbReference type="InterPro" id="IPR001223">
    <property type="entry name" value="Glyco_hydro18_cat"/>
</dbReference>
<dbReference type="InterPro" id="IPR001119">
    <property type="entry name" value="SLH_dom"/>
</dbReference>
<dbReference type="RefSeq" id="WP_161741596.1">
    <property type="nucleotide sequence ID" value="NZ_JAAAMV010000002.1"/>
</dbReference>
<dbReference type="InterPro" id="IPR029070">
    <property type="entry name" value="Chitinase_insertion_sf"/>
</dbReference>
<proteinExistence type="predicted"/>
<keyword evidence="4" id="KW-0378">Hydrolase</keyword>
<name>A0ABW9XKN6_9BACL</name>
<dbReference type="PANTHER" id="PTHR46066">
    <property type="entry name" value="CHITINASE DOMAIN-CONTAINING PROTEIN 1 FAMILY MEMBER"/>
    <property type="match status" value="1"/>
</dbReference>
<dbReference type="Gene3D" id="3.10.50.10">
    <property type="match status" value="1"/>
</dbReference>
<feature type="domain" description="GH18" evidence="3">
    <location>
        <begin position="207"/>
        <end position="536"/>
    </location>
</feature>
<evidence type="ECO:0000313" key="4">
    <source>
        <dbReference type="EMBL" id="NBD23162.1"/>
    </source>
</evidence>
<feature type="domain" description="SLH" evidence="2">
    <location>
        <begin position="32"/>
        <end position="92"/>
    </location>
</feature>
<dbReference type="InterPro" id="IPR017853">
    <property type="entry name" value="GH"/>
</dbReference>
<comment type="caution">
    <text evidence="4">The sequence shown here is derived from an EMBL/GenBank/DDBJ whole genome shotgun (WGS) entry which is preliminary data.</text>
</comment>
<dbReference type="Gene3D" id="3.20.20.80">
    <property type="entry name" value="Glycosidases"/>
    <property type="match status" value="1"/>
</dbReference>
<dbReference type="Pfam" id="PF00395">
    <property type="entry name" value="SLH"/>
    <property type="match status" value="3"/>
</dbReference>
<dbReference type="InterPro" id="IPR011583">
    <property type="entry name" value="Chitinase_II/V-like_cat"/>
</dbReference>
<feature type="domain" description="SLH" evidence="2">
    <location>
        <begin position="93"/>
        <end position="156"/>
    </location>
</feature>
<feature type="domain" description="SLH" evidence="2">
    <location>
        <begin position="158"/>
        <end position="221"/>
    </location>
</feature>
<dbReference type="PANTHER" id="PTHR46066:SF2">
    <property type="entry name" value="CHITINASE DOMAIN-CONTAINING PROTEIN 1"/>
    <property type="match status" value="1"/>
</dbReference>
<dbReference type="PROSITE" id="PS51910">
    <property type="entry name" value="GH18_2"/>
    <property type="match status" value="1"/>
</dbReference>
<dbReference type="Pfam" id="PF00704">
    <property type="entry name" value="Glyco_hydro_18"/>
    <property type="match status" value="1"/>
</dbReference>
<protein>
    <submittedName>
        <fullName evidence="4">Glycoside hydrolase</fullName>
    </submittedName>
</protein>
<evidence type="ECO:0000259" key="2">
    <source>
        <dbReference type="PROSITE" id="PS51272"/>
    </source>
</evidence>
<dbReference type="GO" id="GO:0016787">
    <property type="term" value="F:hydrolase activity"/>
    <property type="evidence" value="ECO:0007669"/>
    <property type="project" value="UniProtKB-KW"/>
</dbReference>
<sequence>MIRKDAFRRTTVSFLLIMGMAVGFYPSASSAAAALPYDDIRNNYATEAIVNMTKLHFITGTGDRLFQPDKAISRAEFMTMIGRMLGIRPVSGAIPPFADVPKTAWYDAWVQPAIQLGLAEGTSPRTFEPNRAVTREEAAVILARALKQSSAATVAPPDARYLDQDRIASWAQPSVARLSVLGLIAGDENGNFRPGTSITRQDAAVLMNRAWTHPGWSDQMQSSPPATIQLGWQYAQTTAQFERQVAQSTVNTLSPPWYYLGKTGAIEDHADAALIAWAHQQGKQVWAMVGNHSDQAATHAMLSDKARRQAFVQQLAERVRKYGSDGLNVDFENVMPQDRDDFTAFITALHQQLTAVPAVLSVNVSPDLGSDWTEVFDYEALGKNADYVVLMGYDEHWGGDPVAGSVSSLPWLRQGLSDLLLQVPADKTILAVPLYTRDWQTSAGGAAVSAEIDLLRQNSLVLSKKPSLHWDERLGQYVAQYGDKSAPHRIWLEDGRSLTLKTRLGDSYSLAGTAYWYMGGESSDIWTSLRNAMRYDAYDFSA</sequence>
<organism evidence="4 5">
    <name type="scientific">Paenibacillus glycinis</name>
    <dbReference type="NCBI Taxonomy" id="2697035"/>
    <lineage>
        <taxon>Bacteria</taxon>
        <taxon>Bacillati</taxon>
        <taxon>Bacillota</taxon>
        <taxon>Bacilli</taxon>
        <taxon>Bacillales</taxon>
        <taxon>Paenibacillaceae</taxon>
        <taxon>Paenibacillus</taxon>
    </lineage>
</organism>
<evidence type="ECO:0000256" key="1">
    <source>
        <dbReference type="SAM" id="SignalP"/>
    </source>
</evidence>